<dbReference type="PROSITE" id="PS51257">
    <property type="entry name" value="PROKAR_LIPOPROTEIN"/>
    <property type="match status" value="1"/>
</dbReference>
<feature type="signal peptide" evidence="1">
    <location>
        <begin position="1"/>
        <end position="20"/>
    </location>
</feature>
<dbReference type="AlphaFoldDB" id="A0A6S6TTR9"/>
<protein>
    <recommendedName>
        <fullName evidence="3">Lipoprotein</fullName>
    </recommendedName>
</protein>
<accession>A0A6S6TTR9</accession>
<name>A0A6S6TTR9_9BACT</name>
<proteinExistence type="predicted"/>
<organism evidence="2">
    <name type="scientific">uncultured Sulfurovum sp</name>
    <dbReference type="NCBI Taxonomy" id="269237"/>
    <lineage>
        <taxon>Bacteria</taxon>
        <taxon>Pseudomonadati</taxon>
        <taxon>Campylobacterota</taxon>
        <taxon>Epsilonproteobacteria</taxon>
        <taxon>Campylobacterales</taxon>
        <taxon>Sulfurovaceae</taxon>
        <taxon>Sulfurovum</taxon>
        <taxon>environmental samples</taxon>
    </lineage>
</organism>
<evidence type="ECO:0000313" key="2">
    <source>
        <dbReference type="EMBL" id="CAA6818049.1"/>
    </source>
</evidence>
<reference evidence="2" key="1">
    <citation type="submission" date="2020-01" db="EMBL/GenBank/DDBJ databases">
        <authorList>
            <person name="Meier V. D."/>
            <person name="Meier V D."/>
        </authorList>
    </citation>
    <scope>NUCLEOTIDE SEQUENCE</scope>
    <source>
        <strain evidence="2">HLG_WM_MAG_05</strain>
    </source>
</reference>
<dbReference type="SUPFAM" id="SSF49464">
    <property type="entry name" value="Carboxypeptidase regulatory domain-like"/>
    <property type="match status" value="1"/>
</dbReference>
<evidence type="ECO:0008006" key="3">
    <source>
        <dbReference type="Google" id="ProtNLM"/>
    </source>
</evidence>
<dbReference type="InterPro" id="IPR013783">
    <property type="entry name" value="Ig-like_fold"/>
</dbReference>
<gene>
    <name evidence="2" type="ORF">HELGO_WM4839</name>
</gene>
<dbReference type="EMBL" id="CACVAU010000052">
    <property type="protein sequence ID" value="CAA6818049.1"/>
    <property type="molecule type" value="Genomic_DNA"/>
</dbReference>
<evidence type="ECO:0000256" key="1">
    <source>
        <dbReference type="SAM" id="SignalP"/>
    </source>
</evidence>
<dbReference type="InterPro" id="IPR008969">
    <property type="entry name" value="CarboxyPept-like_regulatory"/>
</dbReference>
<dbReference type="Gene3D" id="2.60.40.10">
    <property type="entry name" value="Immunoglobulins"/>
    <property type="match status" value="1"/>
</dbReference>
<keyword evidence="1" id="KW-0732">Signal</keyword>
<sequence length="587" mass="62348">MIFRKSFVVLIMFIFTACGGGGGTGGSVTTNTSTLPSSSTIKVSLTQSSNKAVAKLSNNNGSEITNEDKLQVVDVDAQVVTNANKVFLKNDITAKTTVAISGKITFDSVPFKSGGKSGLDYSAKVEKAVRGATVEIVNAFGTTVGTTITDENGEYSITVTEDEVKVRVLAQLYKVPSSGQASWDFKVKDNTNGDALYAMEGSLSSLTGLTTQTRNLNASYGWGGSAYTSTRVAAPFAILDVVYDAIGKVTSAQSDALFGSLDIFWSKDNVAVTGNRSLGQIITSHFDGTALYILGKENSDTDEYDRAVVAHEWGHYYESRFSRSDSIGGVHTTSDMLDIRVAFGEGFGTALGCIIIDSNLYLDSSSSAQADTGVFSNVEAGGSRTNPGWYNEASIYSILYDIYDSTDDAGDTLSLGFTPIHNVLIGAQKNTPVFTSIFPFIKALKDQNPGNDTAIDAITSNESIAPITDIYGTGRTNRTVNANPLYTTLTVGSEVGVETNYSATSTSNANMLGRYNFITFSIVNTGTYTINLSEIGENGTLNPDAYLYKEGVSESIAQATNTGTTDTLSIDLTAGNYRLAVIVNTLK</sequence>
<feature type="chain" id="PRO_5028148978" description="Lipoprotein" evidence="1">
    <location>
        <begin position="21"/>
        <end position="587"/>
    </location>
</feature>